<evidence type="ECO:0000256" key="5">
    <source>
        <dbReference type="ARBA" id="ARBA00022705"/>
    </source>
</evidence>
<dbReference type="Gene3D" id="1.10.10.1600">
    <property type="entry name" value="Bacterial DNA polymerase III alpha subunit, thumb domain"/>
    <property type="match status" value="1"/>
</dbReference>
<reference evidence="9 10" key="1">
    <citation type="journal article" date="2024" name="Appl. Environ. Microbiol.">
        <title>Pontiella agarivorans sp. nov., a novel marine anaerobic bacterium capable of degrading macroalgal polysaccharides and fixing nitrogen.</title>
        <authorList>
            <person name="Liu N."/>
            <person name="Kivenson V."/>
            <person name="Peng X."/>
            <person name="Cui Z."/>
            <person name="Lankiewicz T.S."/>
            <person name="Gosselin K.M."/>
            <person name="English C.J."/>
            <person name="Blair E.M."/>
            <person name="O'Malley M.A."/>
            <person name="Valentine D.L."/>
        </authorList>
    </citation>
    <scope>NUCLEOTIDE SEQUENCE [LARGE SCALE GENOMIC DNA]</scope>
    <source>
        <strain evidence="9 10">NLcol2</strain>
    </source>
</reference>
<keyword evidence="5" id="KW-0235">DNA replication</keyword>
<evidence type="ECO:0000313" key="10">
    <source>
        <dbReference type="Proteomes" id="UP001290861"/>
    </source>
</evidence>
<evidence type="ECO:0000256" key="3">
    <source>
        <dbReference type="ARBA" id="ARBA00022679"/>
    </source>
</evidence>
<proteinExistence type="predicted"/>
<evidence type="ECO:0000256" key="6">
    <source>
        <dbReference type="ARBA" id="ARBA00022932"/>
    </source>
</evidence>
<dbReference type="RefSeq" id="WP_322607799.1">
    <property type="nucleotide sequence ID" value="NZ_JARVCO010000007.1"/>
</dbReference>
<dbReference type="InterPro" id="IPR003141">
    <property type="entry name" value="Pol/His_phosphatase_N"/>
</dbReference>
<dbReference type="Pfam" id="PF07733">
    <property type="entry name" value="DNA_pol3_alpha"/>
    <property type="match status" value="1"/>
</dbReference>
<feature type="domain" description="Polymerase/histidinol phosphatase N-terminal" evidence="8">
    <location>
        <begin position="7"/>
        <end position="74"/>
    </location>
</feature>
<dbReference type="NCBIfam" id="NF004226">
    <property type="entry name" value="PRK05673.1"/>
    <property type="match status" value="1"/>
</dbReference>
<dbReference type="CDD" id="cd04485">
    <property type="entry name" value="DnaE_OBF"/>
    <property type="match status" value="1"/>
</dbReference>
<dbReference type="InterPro" id="IPR016195">
    <property type="entry name" value="Pol/histidinol_Pase-like"/>
</dbReference>
<keyword evidence="10" id="KW-1185">Reference proteome</keyword>
<evidence type="ECO:0000256" key="7">
    <source>
        <dbReference type="ARBA" id="ARBA00049244"/>
    </source>
</evidence>
<dbReference type="EC" id="2.7.7.7" evidence="1"/>
<dbReference type="InterPro" id="IPR004013">
    <property type="entry name" value="PHP_dom"/>
</dbReference>
<name>A0ABU5MUU8_9BACT</name>
<evidence type="ECO:0000256" key="4">
    <source>
        <dbReference type="ARBA" id="ARBA00022695"/>
    </source>
</evidence>
<dbReference type="Gene3D" id="3.20.20.140">
    <property type="entry name" value="Metal-dependent hydrolases"/>
    <property type="match status" value="1"/>
</dbReference>
<dbReference type="GO" id="GO:0003887">
    <property type="term" value="F:DNA-directed DNA polymerase activity"/>
    <property type="evidence" value="ECO:0007669"/>
    <property type="project" value="UniProtKB-EC"/>
</dbReference>
<dbReference type="InterPro" id="IPR004805">
    <property type="entry name" value="DnaE2/DnaE/PolC"/>
</dbReference>
<dbReference type="InterPro" id="IPR040982">
    <property type="entry name" value="DNA_pol3_finger"/>
</dbReference>
<accession>A0ABU5MUU8</accession>
<dbReference type="InterPro" id="IPR029460">
    <property type="entry name" value="DNAPol_HHH"/>
</dbReference>
<dbReference type="SMART" id="SM00481">
    <property type="entry name" value="POLIIIAc"/>
    <property type="match status" value="1"/>
</dbReference>
<dbReference type="PANTHER" id="PTHR32294:SF0">
    <property type="entry name" value="DNA POLYMERASE III SUBUNIT ALPHA"/>
    <property type="match status" value="1"/>
</dbReference>
<dbReference type="Gene3D" id="1.10.150.870">
    <property type="match status" value="1"/>
</dbReference>
<dbReference type="Pfam" id="PF14579">
    <property type="entry name" value="HHH_6"/>
    <property type="match status" value="1"/>
</dbReference>
<dbReference type="InterPro" id="IPR011708">
    <property type="entry name" value="DNA_pol3_alpha_NTPase_dom"/>
</dbReference>
<evidence type="ECO:0000256" key="2">
    <source>
        <dbReference type="ARBA" id="ARBA00019114"/>
    </source>
</evidence>
<evidence type="ECO:0000313" key="9">
    <source>
        <dbReference type="EMBL" id="MDZ8117999.1"/>
    </source>
</evidence>
<dbReference type="SUPFAM" id="SSF89550">
    <property type="entry name" value="PHP domain-like"/>
    <property type="match status" value="1"/>
</dbReference>
<evidence type="ECO:0000256" key="1">
    <source>
        <dbReference type="ARBA" id="ARBA00012417"/>
    </source>
</evidence>
<keyword evidence="4 9" id="KW-0548">Nucleotidyltransferase</keyword>
<gene>
    <name evidence="9" type="primary">dnaE</name>
    <name evidence="9" type="ORF">P9H32_05105</name>
</gene>
<dbReference type="EMBL" id="JARVCO010000007">
    <property type="protein sequence ID" value="MDZ8117999.1"/>
    <property type="molecule type" value="Genomic_DNA"/>
</dbReference>
<keyword evidence="6" id="KW-0239">DNA-directed DNA polymerase</keyword>
<dbReference type="PANTHER" id="PTHR32294">
    <property type="entry name" value="DNA POLYMERASE III SUBUNIT ALPHA"/>
    <property type="match status" value="1"/>
</dbReference>
<dbReference type="InterPro" id="IPR041931">
    <property type="entry name" value="DNA_pol3_alpha_thumb_dom"/>
</dbReference>
<organism evidence="9 10">
    <name type="scientific">Pontiella agarivorans</name>
    <dbReference type="NCBI Taxonomy" id="3038953"/>
    <lineage>
        <taxon>Bacteria</taxon>
        <taxon>Pseudomonadati</taxon>
        <taxon>Kiritimatiellota</taxon>
        <taxon>Kiritimatiellia</taxon>
        <taxon>Kiritimatiellales</taxon>
        <taxon>Pontiellaceae</taxon>
        <taxon>Pontiella</taxon>
    </lineage>
</organism>
<sequence length="1181" mass="131727">MSSVPFAHLHFHTCYSLLDSTAKVKPSVQAAADMGMQYLAMTDHAVLYGAVEFYKACYGAGIKPIIGCDMYVARHGIGHRETMRDNMSLVLLAETQEGYANLVKLVSIAHLEGMYYKPRIDKELLKKYSKGLIALSGDMRGEVAEACRNDDVKAAIELALEYSDIMGKGNFFLELFDHGLDEEKTIRENLLRVAEATGLPIVATNDVHYIRQEHADAHDVLTCLQRGYLVADPNRYRYHGDQYYMKSGEEMAELFNDHPEAISNSIEIAQRCNVEFFFPEKAEDLHFPFFPLPEGFTSDYDYLVHLGKEGLRKLYGIEDLDHPKNDYEKTINERFYYEVSVIKKTNYINYFLVVADFIQWARAQGIPVGPGRGSGAGSLLAYSLAITTIEPLKYNLIFERFLNPDRVSPPDFDIDFCPTKRQDVIQYVREKYGEECCGQIITFGTLGAKTLMRDLGRVLEIPLPYCDRLAKMIPDTPGTTMEKALAESPEFKQATSTEPDALRIMKYAKLLEGLPRHTGMHAAGVVIGEKPLIEIIPLTKEAKEGLTVVQFEKGPTEEIGLLKMDFLGLKNLTIIYEACDLIKRNHGVEIDPEKLDIKDAKAFELLARGDTVGVFQLESGGMRDTLRQVAPDCIEDIIAILALYRPGPMQFIPTYIKRKHGQETVEYDHPILEPILEETNGIIVYQEQIQQAAQKLAGFSLGQGDILRRAMGKKKPEVMAEQRGKFVEGCKETNGIDEKLANKIFDNITEFAKYGFNKSHSTAYGFVTYQTAWLKAHYPAEFMAALLSGEMGNSDKLTQFIGEAKEMGIDVLPPSVNESIGHFNAVQDGGGIRFGLAAIKGVGEGVVEEIVKERDQNGPFLGLMDFCARITSANKKVIESLIRSGAFDFSSAHRAQLFNGIDIAIGRAAEALKDKASGQVSMFDMMAGSEAEESSAGSDDELPEVKPWSESDMLAAEKELIGFFISGHPLARFEWVINKFALKKVAEVGKLLPGTRTRCGGMVTEMRKLFTKKDQKPMAVFRIEGLEGSINAIIFPGPYEQYGHLLTEDATLMFGGTMLDEEGGDPKLQIMEIFPLDSAASTFCDRVSIHLPEIGVNEQVIGELKSTIQQFRGPIPLHICIEFAEGQKIFLNTDHDYKVRPCDKLVHGIEQVIGEGTVFVAAKSDALKNPPKPRKWERKKT</sequence>
<protein>
    <recommendedName>
        <fullName evidence="2">DNA polymerase III subunit alpha</fullName>
        <ecNumber evidence="1">2.7.7.7</ecNumber>
    </recommendedName>
</protein>
<dbReference type="NCBIfam" id="TIGR00594">
    <property type="entry name" value="polc"/>
    <property type="match status" value="1"/>
</dbReference>
<dbReference type="CDD" id="cd12113">
    <property type="entry name" value="PHP_PolIIIA_DnaE3"/>
    <property type="match status" value="1"/>
</dbReference>
<dbReference type="Pfam" id="PF02811">
    <property type="entry name" value="PHP"/>
    <property type="match status" value="1"/>
</dbReference>
<keyword evidence="3 9" id="KW-0808">Transferase</keyword>
<comment type="caution">
    <text evidence="9">The sequence shown here is derived from an EMBL/GenBank/DDBJ whole genome shotgun (WGS) entry which is preliminary data.</text>
</comment>
<dbReference type="Pfam" id="PF17657">
    <property type="entry name" value="DNA_pol3_finger"/>
    <property type="match status" value="1"/>
</dbReference>
<dbReference type="Proteomes" id="UP001290861">
    <property type="component" value="Unassembled WGS sequence"/>
</dbReference>
<evidence type="ECO:0000259" key="8">
    <source>
        <dbReference type="SMART" id="SM00481"/>
    </source>
</evidence>
<dbReference type="NCBIfam" id="NF005298">
    <property type="entry name" value="PRK06826.1"/>
    <property type="match status" value="1"/>
</dbReference>
<comment type="catalytic activity">
    <reaction evidence="7">
        <text>DNA(n) + a 2'-deoxyribonucleoside 5'-triphosphate = DNA(n+1) + diphosphate</text>
        <dbReference type="Rhea" id="RHEA:22508"/>
        <dbReference type="Rhea" id="RHEA-COMP:17339"/>
        <dbReference type="Rhea" id="RHEA-COMP:17340"/>
        <dbReference type="ChEBI" id="CHEBI:33019"/>
        <dbReference type="ChEBI" id="CHEBI:61560"/>
        <dbReference type="ChEBI" id="CHEBI:173112"/>
        <dbReference type="EC" id="2.7.7.7"/>
    </reaction>
</comment>